<evidence type="ECO:0000313" key="2">
    <source>
        <dbReference type="Proteomes" id="UP001597191"/>
    </source>
</evidence>
<gene>
    <name evidence="1" type="ORF">ACFQ4R_09845</name>
</gene>
<accession>A0ABW4BNQ6</accession>
<dbReference type="Gene3D" id="3.10.180.10">
    <property type="entry name" value="2,3-Dihydroxybiphenyl 1,2-Dioxygenase, domain 1"/>
    <property type="match status" value="1"/>
</dbReference>
<dbReference type="PANTHER" id="PTHR36437:SF2">
    <property type="entry name" value="GLYOXALASE_BLEOMYCIN RESISTANCE PROTEIN_DIOXYGENASE"/>
    <property type="match status" value="1"/>
</dbReference>
<keyword evidence="2" id="KW-1185">Reference proteome</keyword>
<sequence>MISKSRVMLYVHDVDQMATFWTEELQTTIVETMALPAGYHGQVIKISDEFELVLFPKEFAQKYSPEVPTTTPSLMFYSNRFEQMHKIISTAGEITDNNGTATFNFHDPEGNYFVMAKA</sequence>
<dbReference type="Proteomes" id="UP001597191">
    <property type="component" value="Unassembled WGS sequence"/>
</dbReference>
<organism evidence="1 2">
    <name type="scientific">Lapidilactobacillus gannanensis</name>
    <dbReference type="NCBI Taxonomy" id="2486002"/>
    <lineage>
        <taxon>Bacteria</taxon>
        <taxon>Bacillati</taxon>
        <taxon>Bacillota</taxon>
        <taxon>Bacilli</taxon>
        <taxon>Lactobacillales</taxon>
        <taxon>Lactobacillaceae</taxon>
        <taxon>Lapidilactobacillus</taxon>
    </lineage>
</organism>
<protein>
    <submittedName>
        <fullName evidence="1">Glyoxalase</fullName>
    </submittedName>
</protein>
<dbReference type="InterPro" id="IPR029068">
    <property type="entry name" value="Glyas_Bleomycin-R_OHBP_Dase"/>
</dbReference>
<evidence type="ECO:0000313" key="1">
    <source>
        <dbReference type="EMBL" id="MFD1411885.1"/>
    </source>
</evidence>
<dbReference type="PANTHER" id="PTHR36437">
    <property type="entry name" value="GLYOXALASE/BLEOMYCIN RESISTANCE PROTEIN/DIOXYGENASE"/>
    <property type="match status" value="1"/>
</dbReference>
<dbReference type="EMBL" id="JBHTOH010000089">
    <property type="protein sequence ID" value="MFD1411885.1"/>
    <property type="molecule type" value="Genomic_DNA"/>
</dbReference>
<proteinExistence type="predicted"/>
<name>A0ABW4BNQ6_9LACO</name>
<dbReference type="SUPFAM" id="SSF54593">
    <property type="entry name" value="Glyoxalase/Bleomycin resistance protein/Dihydroxybiphenyl dioxygenase"/>
    <property type="match status" value="1"/>
</dbReference>
<comment type="caution">
    <text evidence="1">The sequence shown here is derived from an EMBL/GenBank/DDBJ whole genome shotgun (WGS) entry which is preliminary data.</text>
</comment>
<reference evidence="2" key="1">
    <citation type="journal article" date="2019" name="Int. J. Syst. Evol. Microbiol.">
        <title>The Global Catalogue of Microorganisms (GCM) 10K type strain sequencing project: providing services to taxonomists for standard genome sequencing and annotation.</title>
        <authorList>
            <consortium name="The Broad Institute Genomics Platform"/>
            <consortium name="The Broad Institute Genome Sequencing Center for Infectious Disease"/>
            <person name="Wu L."/>
            <person name="Ma J."/>
        </authorList>
    </citation>
    <scope>NUCLEOTIDE SEQUENCE [LARGE SCALE GENOMIC DNA]</scope>
    <source>
        <strain evidence="2">CCM 8937</strain>
    </source>
</reference>